<evidence type="ECO:0000313" key="3">
    <source>
        <dbReference type="Proteomes" id="UP000337909"/>
    </source>
</evidence>
<feature type="chain" id="PRO_5022921053" evidence="1">
    <location>
        <begin position="22"/>
        <end position="62"/>
    </location>
</feature>
<dbReference type="AlphaFoldDB" id="A0A5E7ER99"/>
<reference evidence="2 3" key="1">
    <citation type="submission" date="2019-09" db="EMBL/GenBank/DDBJ databases">
        <authorList>
            <person name="Chandra G."/>
            <person name="Truman W A."/>
        </authorList>
    </citation>
    <scope>NUCLEOTIDE SEQUENCE [LARGE SCALE GENOMIC DNA]</scope>
    <source>
        <strain evidence="2">PS691</strain>
    </source>
</reference>
<name>A0A5E7ER99_PSEFL</name>
<evidence type="ECO:0000313" key="2">
    <source>
        <dbReference type="EMBL" id="VVO29339.1"/>
    </source>
</evidence>
<proteinExistence type="predicted"/>
<dbReference type="Proteomes" id="UP000337909">
    <property type="component" value="Unassembled WGS sequence"/>
</dbReference>
<accession>A0A5E7ER99</accession>
<protein>
    <submittedName>
        <fullName evidence="2">Uncharacterized protein</fullName>
    </submittedName>
</protein>
<organism evidence="2 3">
    <name type="scientific">Pseudomonas fluorescens</name>
    <dbReference type="NCBI Taxonomy" id="294"/>
    <lineage>
        <taxon>Bacteria</taxon>
        <taxon>Pseudomonadati</taxon>
        <taxon>Pseudomonadota</taxon>
        <taxon>Gammaproteobacteria</taxon>
        <taxon>Pseudomonadales</taxon>
        <taxon>Pseudomonadaceae</taxon>
        <taxon>Pseudomonas</taxon>
    </lineage>
</organism>
<evidence type="ECO:0000256" key="1">
    <source>
        <dbReference type="SAM" id="SignalP"/>
    </source>
</evidence>
<gene>
    <name evidence="2" type="ORF">PS691_04812</name>
</gene>
<feature type="signal peptide" evidence="1">
    <location>
        <begin position="1"/>
        <end position="21"/>
    </location>
</feature>
<dbReference type="EMBL" id="CABVHQ010000067">
    <property type="protein sequence ID" value="VVO29339.1"/>
    <property type="molecule type" value="Genomic_DNA"/>
</dbReference>
<keyword evidence="1" id="KW-0732">Signal</keyword>
<dbReference type="RefSeq" id="WP_150644643.1">
    <property type="nucleotide sequence ID" value="NZ_CABVHQ010000067.1"/>
</dbReference>
<sequence length="62" mass="6846" precursor="true">MTTPLRGLCALLITITLNAQANDLSTLTVDISDVQIAGLYPEQLHLKTRRWAPIDALLWNTA</sequence>